<name>A0A4Y2G1W0_ARAVE</name>
<feature type="non-terminal residue" evidence="1">
    <location>
        <position position="48"/>
    </location>
</feature>
<comment type="caution">
    <text evidence="1">The sequence shown here is derived from an EMBL/GenBank/DDBJ whole genome shotgun (WGS) entry which is preliminary data.</text>
</comment>
<organism evidence="1 2">
    <name type="scientific">Araneus ventricosus</name>
    <name type="common">Orbweaver spider</name>
    <name type="synonym">Epeira ventricosa</name>
    <dbReference type="NCBI Taxonomy" id="182803"/>
    <lineage>
        <taxon>Eukaryota</taxon>
        <taxon>Metazoa</taxon>
        <taxon>Ecdysozoa</taxon>
        <taxon>Arthropoda</taxon>
        <taxon>Chelicerata</taxon>
        <taxon>Arachnida</taxon>
        <taxon>Araneae</taxon>
        <taxon>Araneomorphae</taxon>
        <taxon>Entelegynae</taxon>
        <taxon>Araneoidea</taxon>
        <taxon>Araneidae</taxon>
        <taxon>Araneus</taxon>
    </lineage>
</organism>
<proteinExistence type="predicted"/>
<keyword evidence="2" id="KW-1185">Reference proteome</keyword>
<accession>A0A4Y2G1W0</accession>
<reference evidence="1 2" key="1">
    <citation type="journal article" date="2019" name="Sci. Rep.">
        <title>Orb-weaving spider Araneus ventricosus genome elucidates the spidroin gene catalogue.</title>
        <authorList>
            <person name="Kono N."/>
            <person name="Nakamura H."/>
            <person name="Ohtoshi R."/>
            <person name="Moran D.A.P."/>
            <person name="Shinohara A."/>
            <person name="Yoshida Y."/>
            <person name="Fujiwara M."/>
            <person name="Mori M."/>
            <person name="Tomita M."/>
            <person name="Arakawa K."/>
        </authorList>
    </citation>
    <scope>NUCLEOTIDE SEQUENCE [LARGE SCALE GENOMIC DNA]</scope>
</reference>
<protein>
    <submittedName>
        <fullName evidence="1">Uncharacterized protein</fullName>
    </submittedName>
</protein>
<dbReference type="AlphaFoldDB" id="A0A4Y2G1W0"/>
<dbReference type="PROSITE" id="PS51257">
    <property type="entry name" value="PROKAR_LIPOPROTEIN"/>
    <property type="match status" value="1"/>
</dbReference>
<dbReference type="Proteomes" id="UP000499080">
    <property type="component" value="Unassembled WGS sequence"/>
</dbReference>
<evidence type="ECO:0000313" key="1">
    <source>
        <dbReference type="EMBL" id="GBM47710.1"/>
    </source>
</evidence>
<sequence length="48" mass="5130">MESKIGEAHFTPIMQEALTFSIKHGLIPLGMGSCGRPYTLLGRLGRGG</sequence>
<dbReference type="EMBL" id="BGPR01176246">
    <property type="protein sequence ID" value="GBM47710.1"/>
    <property type="molecule type" value="Genomic_DNA"/>
</dbReference>
<evidence type="ECO:0000313" key="2">
    <source>
        <dbReference type="Proteomes" id="UP000499080"/>
    </source>
</evidence>
<gene>
    <name evidence="1" type="ORF">AVEN_43244_1</name>
</gene>